<dbReference type="Gene3D" id="1.10.10.60">
    <property type="entry name" value="Homeodomain-like"/>
    <property type="match status" value="1"/>
</dbReference>
<feature type="compositionally biased region" description="Low complexity" evidence="10">
    <location>
        <begin position="60"/>
        <end position="73"/>
    </location>
</feature>
<keyword evidence="6 9" id="KW-0731">Sigma factor</keyword>
<reference evidence="13 14" key="1">
    <citation type="submission" date="2020-08" db="EMBL/GenBank/DDBJ databases">
        <title>Genomic Encyclopedia of Type Strains, Phase IV (KMG-IV): sequencing the most valuable type-strain genomes for metagenomic binning, comparative biology and taxonomic classification.</title>
        <authorList>
            <person name="Goeker M."/>
        </authorList>
    </citation>
    <scope>NUCLEOTIDE SEQUENCE [LARGE SCALE GENOMIC DNA]</scope>
    <source>
        <strain evidence="13 14">DSM 26385</strain>
    </source>
</reference>
<keyword evidence="5 9" id="KW-0805">Transcription regulation</keyword>
<dbReference type="PANTHER" id="PTHR32248:SF4">
    <property type="entry name" value="RNA POLYMERASE SIGMA-54 FACTOR"/>
    <property type="match status" value="1"/>
</dbReference>
<dbReference type="Gene3D" id="1.10.10.1330">
    <property type="entry name" value="RNA polymerase sigma-54 factor, core-binding domain"/>
    <property type="match status" value="1"/>
</dbReference>
<dbReference type="GO" id="GO:0000428">
    <property type="term" value="C:DNA-directed RNA polymerase complex"/>
    <property type="evidence" value="ECO:0007669"/>
    <property type="project" value="UniProtKB-KW"/>
</dbReference>
<dbReference type="GO" id="GO:0016987">
    <property type="term" value="F:sigma factor activity"/>
    <property type="evidence" value="ECO:0007669"/>
    <property type="project" value="UniProtKB-KW"/>
</dbReference>
<evidence type="ECO:0000256" key="4">
    <source>
        <dbReference type="ARBA" id="ARBA00022695"/>
    </source>
</evidence>
<dbReference type="InterPro" id="IPR007634">
    <property type="entry name" value="RNA_pol_sigma_54_DNA-bd"/>
</dbReference>
<evidence type="ECO:0000256" key="6">
    <source>
        <dbReference type="ARBA" id="ARBA00023082"/>
    </source>
</evidence>
<dbReference type="InterPro" id="IPR007046">
    <property type="entry name" value="RNA_pol_sigma_54_core-bd"/>
</dbReference>
<comment type="similarity">
    <text evidence="1 9">Belongs to the sigma-54 factor family.</text>
</comment>
<dbReference type="PIRSF" id="PIRSF000774">
    <property type="entry name" value="RpoN"/>
    <property type="match status" value="1"/>
</dbReference>
<keyword evidence="4 9" id="KW-0548">Nucleotidyltransferase</keyword>
<dbReference type="InterPro" id="IPR038709">
    <property type="entry name" value="RpoN_core-bd_sf"/>
</dbReference>
<name>A0A7W6K688_9HYPH</name>
<keyword evidence="3 9" id="KW-0808">Transferase</keyword>
<dbReference type="Proteomes" id="UP000584824">
    <property type="component" value="Unassembled WGS sequence"/>
</dbReference>
<comment type="function">
    <text evidence="9">Sigma factors are initiation factors that promote the attachment of RNA polymerase to specific initiation sites and are then released.</text>
</comment>
<dbReference type="RefSeq" id="WP_183794124.1">
    <property type="nucleotide sequence ID" value="NZ_JACIDU010000016.1"/>
</dbReference>
<accession>A0A7W6K688</accession>
<evidence type="ECO:0000259" key="12">
    <source>
        <dbReference type="Pfam" id="PF04963"/>
    </source>
</evidence>
<feature type="domain" description="RNA polymerase sigma factor 54 core-binding" evidence="12">
    <location>
        <begin position="81"/>
        <end position="263"/>
    </location>
</feature>
<dbReference type="GO" id="GO:0006352">
    <property type="term" value="P:DNA-templated transcription initiation"/>
    <property type="evidence" value="ECO:0007669"/>
    <property type="project" value="InterPro"/>
</dbReference>
<feature type="region of interest" description="Disordered" evidence="10">
    <location>
        <begin position="56"/>
        <end position="78"/>
    </location>
</feature>
<dbReference type="PRINTS" id="PR00045">
    <property type="entry name" value="SIGMA54FCT"/>
</dbReference>
<dbReference type="GO" id="GO:0001216">
    <property type="term" value="F:DNA-binding transcription activator activity"/>
    <property type="evidence" value="ECO:0007669"/>
    <property type="project" value="InterPro"/>
</dbReference>
<dbReference type="EMBL" id="JACIDU010000016">
    <property type="protein sequence ID" value="MBB4105031.1"/>
    <property type="molecule type" value="Genomic_DNA"/>
</dbReference>
<keyword evidence="14" id="KW-1185">Reference proteome</keyword>
<evidence type="ECO:0000256" key="5">
    <source>
        <dbReference type="ARBA" id="ARBA00023015"/>
    </source>
</evidence>
<evidence type="ECO:0000313" key="13">
    <source>
        <dbReference type="EMBL" id="MBB4105031.1"/>
    </source>
</evidence>
<dbReference type="PANTHER" id="PTHR32248">
    <property type="entry name" value="RNA POLYMERASE SIGMA-54 FACTOR"/>
    <property type="match status" value="1"/>
</dbReference>
<proteinExistence type="inferred from homology"/>
<evidence type="ECO:0000256" key="1">
    <source>
        <dbReference type="ARBA" id="ARBA00008798"/>
    </source>
</evidence>
<evidence type="ECO:0000256" key="8">
    <source>
        <dbReference type="ARBA" id="ARBA00023163"/>
    </source>
</evidence>
<dbReference type="Pfam" id="PF00309">
    <property type="entry name" value="Sigma54_AID"/>
    <property type="match status" value="1"/>
</dbReference>
<evidence type="ECO:0000256" key="7">
    <source>
        <dbReference type="ARBA" id="ARBA00023125"/>
    </source>
</evidence>
<gene>
    <name evidence="13" type="ORF">GGQ66_003614</name>
</gene>
<evidence type="ECO:0000256" key="2">
    <source>
        <dbReference type="ARBA" id="ARBA00022478"/>
    </source>
</evidence>
<keyword evidence="2 9" id="KW-0240">DNA-directed RNA polymerase</keyword>
<dbReference type="GO" id="GO:0003677">
    <property type="term" value="F:DNA binding"/>
    <property type="evidence" value="ECO:0007669"/>
    <property type="project" value="UniProtKB-KW"/>
</dbReference>
<dbReference type="AlphaFoldDB" id="A0A7W6K688"/>
<protein>
    <recommendedName>
        <fullName evidence="9">RNA polymerase sigma-54 factor</fullName>
    </recommendedName>
</protein>
<evidence type="ECO:0000313" key="14">
    <source>
        <dbReference type="Proteomes" id="UP000584824"/>
    </source>
</evidence>
<feature type="domain" description="RNA polymerase sigma factor 54 DNA-binding" evidence="11">
    <location>
        <begin position="272"/>
        <end position="425"/>
    </location>
</feature>
<dbReference type="GO" id="GO:0016779">
    <property type="term" value="F:nucleotidyltransferase activity"/>
    <property type="evidence" value="ECO:0007669"/>
    <property type="project" value="UniProtKB-KW"/>
</dbReference>
<dbReference type="Pfam" id="PF04552">
    <property type="entry name" value="Sigma54_DBD"/>
    <property type="match status" value="1"/>
</dbReference>
<evidence type="ECO:0000256" key="3">
    <source>
        <dbReference type="ARBA" id="ARBA00022679"/>
    </source>
</evidence>
<dbReference type="InterPro" id="IPR000394">
    <property type="entry name" value="RNA_pol_sigma_54"/>
</dbReference>
<evidence type="ECO:0000256" key="9">
    <source>
        <dbReference type="PIRNR" id="PIRNR000774"/>
    </source>
</evidence>
<sequence>MRGTNTLGLRQTASQRMTQALQRAMTLLQMDNAELAGALVTEATVNPCLRVELPFATPKSGSGPPRWRPSPFSATEGAGERLAAPEASLYGHATTQIGILFGGQRERTIALAFAEALEPSGWLGTTVETIAAHARCSVAEAEAVLARLQQMEPAGLFARSLRECLGLQMADQDALTEPMQTLLDHLPLLARGDVAALARICAVNAEQLGAMVARLRRLDPKPGARFQAAPDHRHPPDLLVERDADGRWQVTLNRESLSRITVDPLAGRAGSQALAQARWLERTVAQRNRMMLEVAAFAVGRQASFLEHGPTWLQPLTNGEVAAALGCHETTVSRIRTGLTVETPEQVLPLSAFFARGGATSSDGASVPGPAIAALIAALILAEPQEEPLTDADIARTLGARGIHISRRTIGNRRQEAGFPSAAKRLKGRRTT</sequence>
<evidence type="ECO:0000256" key="10">
    <source>
        <dbReference type="SAM" id="MobiDB-lite"/>
    </source>
</evidence>
<keyword evidence="8 9" id="KW-0804">Transcription</keyword>
<feature type="region of interest" description="Disordered" evidence="10">
    <location>
        <begin position="409"/>
        <end position="432"/>
    </location>
</feature>
<evidence type="ECO:0000259" key="11">
    <source>
        <dbReference type="Pfam" id="PF04552"/>
    </source>
</evidence>
<keyword evidence="7 9" id="KW-0238">DNA-binding</keyword>
<organism evidence="13 14">
    <name type="scientific">Allorhizobium borbori</name>
    <dbReference type="NCBI Taxonomy" id="485907"/>
    <lineage>
        <taxon>Bacteria</taxon>
        <taxon>Pseudomonadati</taxon>
        <taxon>Pseudomonadota</taxon>
        <taxon>Alphaproteobacteria</taxon>
        <taxon>Hyphomicrobiales</taxon>
        <taxon>Rhizobiaceae</taxon>
        <taxon>Rhizobium/Agrobacterium group</taxon>
        <taxon>Allorhizobium</taxon>
    </lineage>
</organism>
<comment type="caution">
    <text evidence="13">The sequence shown here is derived from an EMBL/GenBank/DDBJ whole genome shotgun (WGS) entry which is preliminary data.</text>
</comment>
<dbReference type="Pfam" id="PF04963">
    <property type="entry name" value="Sigma54_CBD"/>
    <property type="match status" value="1"/>
</dbReference>
<dbReference type="PROSITE" id="PS50044">
    <property type="entry name" value="SIGMA54_3"/>
    <property type="match status" value="1"/>
</dbReference>